<feature type="signal peptide" evidence="1">
    <location>
        <begin position="1"/>
        <end position="29"/>
    </location>
</feature>
<gene>
    <name evidence="2" type="ORF">CI15_17375</name>
</gene>
<dbReference type="AlphaFoldDB" id="A0A149PNG1"/>
<comment type="caution">
    <text evidence="2">The sequence shown here is derived from an EMBL/GenBank/DDBJ whole genome shotgun (WGS) entry which is preliminary data.</text>
</comment>
<feature type="chain" id="PRO_5007551398" description="Fimbrial protein" evidence="1">
    <location>
        <begin position="30"/>
        <end position="158"/>
    </location>
</feature>
<name>A0A149PNG1_9BURK</name>
<organism evidence="2 3">
    <name type="scientific">Paraburkholderia monticola</name>
    <dbReference type="NCBI Taxonomy" id="1399968"/>
    <lineage>
        <taxon>Bacteria</taxon>
        <taxon>Pseudomonadati</taxon>
        <taxon>Pseudomonadota</taxon>
        <taxon>Betaproteobacteria</taxon>
        <taxon>Burkholderiales</taxon>
        <taxon>Burkholderiaceae</taxon>
        <taxon>Paraburkholderia</taxon>
    </lineage>
</organism>
<keyword evidence="3" id="KW-1185">Reference proteome</keyword>
<protein>
    <recommendedName>
        <fullName evidence="4">Fimbrial protein</fullName>
    </recommendedName>
</protein>
<proteinExistence type="predicted"/>
<dbReference type="Proteomes" id="UP000075613">
    <property type="component" value="Unassembled WGS sequence"/>
</dbReference>
<evidence type="ECO:0000256" key="1">
    <source>
        <dbReference type="SAM" id="SignalP"/>
    </source>
</evidence>
<dbReference type="STRING" id="1399968.CI15_17375"/>
<dbReference type="OrthoDB" id="9133493at2"/>
<evidence type="ECO:0000313" key="3">
    <source>
        <dbReference type="Proteomes" id="UP000075613"/>
    </source>
</evidence>
<accession>A0A149PNG1</accession>
<dbReference type="EMBL" id="LRBG01000022">
    <property type="protein sequence ID" value="KXU86607.1"/>
    <property type="molecule type" value="Genomic_DNA"/>
</dbReference>
<evidence type="ECO:0008006" key="4">
    <source>
        <dbReference type="Google" id="ProtNLM"/>
    </source>
</evidence>
<reference evidence="2 3" key="1">
    <citation type="journal article" date="2015" name="Int. J. Syst. Evol. Microbiol.">
        <title>Burkholderia monticola sp. nov., isolated from mountain soil.</title>
        <authorList>
            <person name="Baek I."/>
            <person name="Seo B."/>
            <person name="Lee I."/>
            <person name="Yi H."/>
            <person name="Chun J."/>
        </authorList>
    </citation>
    <scope>NUCLEOTIDE SEQUENCE [LARGE SCALE GENOMIC DNA]</scope>
    <source>
        <strain evidence="2 3">JC2948</strain>
    </source>
</reference>
<sequence>MKAERRRWQTFGRTVAVVALLAAPLAVSAASTASTASTATGGVIRFVGMIVEPPMQISADTGPAGVAVDSASVAGQRFSRTVTFSASPNGVSGADVALEVNGGTQSRDLVAARFVDSTGRVAPAHDGHFAVNRTGGVLSLNAKRTDTDTRVTVVVSYD</sequence>
<keyword evidence="1" id="KW-0732">Signal</keyword>
<dbReference type="RefSeq" id="WP_062129546.1">
    <property type="nucleotide sequence ID" value="NZ_LRBG01000022.1"/>
</dbReference>
<evidence type="ECO:0000313" key="2">
    <source>
        <dbReference type="EMBL" id="KXU86607.1"/>
    </source>
</evidence>